<organism evidence="2 3">
    <name type="scientific">Pelobates cultripes</name>
    <name type="common">Western spadefoot toad</name>
    <dbReference type="NCBI Taxonomy" id="61616"/>
    <lineage>
        <taxon>Eukaryota</taxon>
        <taxon>Metazoa</taxon>
        <taxon>Chordata</taxon>
        <taxon>Craniata</taxon>
        <taxon>Vertebrata</taxon>
        <taxon>Euteleostomi</taxon>
        <taxon>Amphibia</taxon>
        <taxon>Batrachia</taxon>
        <taxon>Anura</taxon>
        <taxon>Pelobatoidea</taxon>
        <taxon>Pelobatidae</taxon>
        <taxon>Pelobates</taxon>
    </lineage>
</organism>
<evidence type="ECO:0000313" key="3">
    <source>
        <dbReference type="Proteomes" id="UP001295444"/>
    </source>
</evidence>
<keyword evidence="3" id="KW-1185">Reference proteome</keyword>
<dbReference type="Proteomes" id="UP001295444">
    <property type="component" value="Chromosome 13"/>
</dbReference>
<dbReference type="EMBL" id="OW240924">
    <property type="protein sequence ID" value="CAH2327615.1"/>
    <property type="molecule type" value="Genomic_DNA"/>
</dbReference>
<dbReference type="AlphaFoldDB" id="A0AAD1WX86"/>
<proteinExistence type="predicted"/>
<evidence type="ECO:0000313" key="2">
    <source>
        <dbReference type="EMBL" id="CAH2327615.1"/>
    </source>
</evidence>
<evidence type="ECO:0000256" key="1">
    <source>
        <dbReference type="SAM" id="MobiDB-lite"/>
    </source>
</evidence>
<protein>
    <submittedName>
        <fullName evidence="2">Uncharacterized protein</fullName>
    </submittedName>
</protein>
<name>A0AAD1WX86_PELCU</name>
<accession>A0AAD1WX86</accession>
<sequence length="99" mass="11543">MDRDNPRLAHHTPKMSCPRGSRAIKHRHQRPHPQRSWRAFYRSPHWRKPKALKSKSCQKRRGDLPVLTASRNGLKFACLYHLAGPLHNSTHPGRLSWAI</sequence>
<gene>
    <name evidence="2" type="ORF">PECUL_23A046214</name>
</gene>
<reference evidence="2" key="1">
    <citation type="submission" date="2022-03" db="EMBL/GenBank/DDBJ databases">
        <authorList>
            <person name="Alioto T."/>
            <person name="Alioto T."/>
            <person name="Gomez Garrido J."/>
        </authorList>
    </citation>
    <scope>NUCLEOTIDE SEQUENCE</scope>
</reference>
<feature type="region of interest" description="Disordered" evidence="1">
    <location>
        <begin position="1"/>
        <end position="42"/>
    </location>
</feature>
<feature type="compositionally biased region" description="Basic residues" evidence="1">
    <location>
        <begin position="22"/>
        <end position="35"/>
    </location>
</feature>